<dbReference type="InterPro" id="IPR020568">
    <property type="entry name" value="Ribosomal_Su5_D2-typ_SF"/>
</dbReference>
<dbReference type="GO" id="GO:0030983">
    <property type="term" value="F:mismatched DNA binding"/>
    <property type="evidence" value="ECO:0007669"/>
    <property type="project" value="InterPro"/>
</dbReference>
<dbReference type="PANTHER" id="PTHR10073:SF12">
    <property type="entry name" value="DNA MISMATCH REPAIR PROTEIN MLH1"/>
    <property type="match status" value="1"/>
</dbReference>
<gene>
    <name evidence="7" type="ORF">MNBD_GAMMA25-1077</name>
</gene>
<keyword evidence="3" id="KW-0234">DNA repair</keyword>
<keyword evidence="2" id="KW-0227">DNA damage</keyword>
<reference evidence="7" key="1">
    <citation type="submission" date="2018-06" db="EMBL/GenBank/DDBJ databases">
        <authorList>
            <person name="Zhirakovskaya E."/>
        </authorList>
    </citation>
    <scope>NUCLEOTIDE SEQUENCE</scope>
</reference>
<feature type="domain" description="MutL C-terminal dimerisation" evidence="5">
    <location>
        <begin position="425"/>
        <end position="565"/>
    </location>
</feature>
<dbReference type="Pfam" id="PF08676">
    <property type="entry name" value="MutL_C"/>
    <property type="match status" value="1"/>
</dbReference>
<proteinExistence type="inferred from homology"/>
<name>A0A3B1BHK3_9ZZZZ</name>
<dbReference type="InterPro" id="IPR014721">
    <property type="entry name" value="Ribsml_uS5_D2-typ_fold_subgr"/>
</dbReference>
<dbReference type="InterPro" id="IPR020667">
    <property type="entry name" value="DNA_mismatch_repair_MutL"/>
</dbReference>
<sequence length="595" mass="66218">MSSTPFICFLSRQLANQIAAGEVVERPASILKELLENSLDAKAHKIDIDVEQGGIKLISIRDDGYGIAADELALAVSRHATSKIHSLPDLEAIASMGFRGEALASIGSVSRLQLTSRQADSEQAWQLQISDADRDPAPPIPAAHPIGTTVETRNLFYNIPARRKFLRSERTEYRHLEEVVRRMALARFDVSFRLRHNQREIFQLPVATDLTAQERRLGRLCGKAFVQQARRIDSSSNDSPRLQLSGWVLPPEAARSQADLQFFFVNGRIIRDRLVNHALRQAYEDRIYPGRHAGWVLYLQLDPHQVDVNVHPTKHEVRFREARQVHDFLSHSLAQIFSMSESTVDTPESTAARAWVTAAEGNVPQAAASSNYIHERAGGRSSHLSPSRSSLRESGTVYDRLRGLASASTSTEVVLPANESSGLQLLTRIGDHCLLAKVDNRLLLVDIPAARSWLLQQQLQLYLDKQPVSQPLLFPLLFELNTIQQQGLKQQGSLLSALGFEWQQPATDSLQLRAAPAALRQLDFQQYLPNLLTALADEHVSALTECASLASHLLASGHLESGEWLAELWARQPESRAGIWRQLDADELAALIHAD</sequence>
<dbReference type="InterPro" id="IPR036890">
    <property type="entry name" value="HATPase_C_sf"/>
</dbReference>
<dbReference type="Pfam" id="PF13589">
    <property type="entry name" value="HATPase_c_3"/>
    <property type="match status" value="1"/>
</dbReference>
<feature type="region of interest" description="Disordered" evidence="4">
    <location>
        <begin position="375"/>
        <end position="394"/>
    </location>
</feature>
<evidence type="ECO:0000256" key="1">
    <source>
        <dbReference type="ARBA" id="ARBA00006082"/>
    </source>
</evidence>
<dbReference type="InterPro" id="IPR013507">
    <property type="entry name" value="DNA_mismatch_S5_2-like"/>
</dbReference>
<accession>A0A3B1BHK3</accession>
<feature type="compositionally biased region" description="Low complexity" evidence="4">
    <location>
        <begin position="379"/>
        <end position="394"/>
    </location>
</feature>
<dbReference type="InterPro" id="IPR014790">
    <property type="entry name" value="MutL_C"/>
</dbReference>
<evidence type="ECO:0000256" key="3">
    <source>
        <dbReference type="ARBA" id="ARBA00023204"/>
    </source>
</evidence>
<dbReference type="SUPFAM" id="SSF118116">
    <property type="entry name" value="DNA mismatch repair protein MutL"/>
    <property type="match status" value="1"/>
</dbReference>
<dbReference type="GO" id="GO:0016887">
    <property type="term" value="F:ATP hydrolysis activity"/>
    <property type="evidence" value="ECO:0007669"/>
    <property type="project" value="InterPro"/>
</dbReference>
<dbReference type="HAMAP" id="MF_00149">
    <property type="entry name" value="DNA_mis_repair"/>
    <property type="match status" value="1"/>
</dbReference>
<dbReference type="AlphaFoldDB" id="A0A3B1BHK3"/>
<evidence type="ECO:0000259" key="6">
    <source>
        <dbReference type="SMART" id="SM01340"/>
    </source>
</evidence>
<protein>
    <submittedName>
        <fullName evidence="7">DNA mismatch repair protein MutL</fullName>
    </submittedName>
</protein>
<dbReference type="GO" id="GO:0006298">
    <property type="term" value="P:mismatch repair"/>
    <property type="evidence" value="ECO:0007669"/>
    <property type="project" value="InterPro"/>
</dbReference>
<evidence type="ECO:0000313" key="7">
    <source>
        <dbReference type="EMBL" id="VAX05655.1"/>
    </source>
</evidence>
<evidence type="ECO:0000256" key="4">
    <source>
        <dbReference type="SAM" id="MobiDB-lite"/>
    </source>
</evidence>
<dbReference type="SMART" id="SM01340">
    <property type="entry name" value="DNA_mis_repair"/>
    <property type="match status" value="1"/>
</dbReference>
<dbReference type="SUPFAM" id="SSF54211">
    <property type="entry name" value="Ribosomal protein S5 domain 2-like"/>
    <property type="match status" value="1"/>
</dbReference>
<dbReference type="Gene3D" id="3.30.230.10">
    <property type="match status" value="1"/>
</dbReference>
<dbReference type="InterPro" id="IPR014762">
    <property type="entry name" value="DNA_mismatch_repair_CS"/>
</dbReference>
<dbReference type="InterPro" id="IPR002099">
    <property type="entry name" value="MutL/Mlh/PMS"/>
</dbReference>
<comment type="similarity">
    <text evidence="1">Belongs to the DNA mismatch repair MutL/HexB family.</text>
</comment>
<feature type="domain" description="DNA mismatch repair protein S5" evidence="6">
    <location>
        <begin position="217"/>
        <end position="338"/>
    </location>
</feature>
<dbReference type="SUPFAM" id="SSF55874">
    <property type="entry name" value="ATPase domain of HSP90 chaperone/DNA topoisomerase II/histidine kinase"/>
    <property type="match status" value="1"/>
</dbReference>
<dbReference type="GO" id="GO:0005524">
    <property type="term" value="F:ATP binding"/>
    <property type="evidence" value="ECO:0007669"/>
    <property type="project" value="InterPro"/>
</dbReference>
<dbReference type="GO" id="GO:0140664">
    <property type="term" value="F:ATP-dependent DNA damage sensor activity"/>
    <property type="evidence" value="ECO:0007669"/>
    <property type="project" value="InterPro"/>
</dbReference>
<organism evidence="7">
    <name type="scientific">hydrothermal vent metagenome</name>
    <dbReference type="NCBI Taxonomy" id="652676"/>
    <lineage>
        <taxon>unclassified sequences</taxon>
        <taxon>metagenomes</taxon>
        <taxon>ecological metagenomes</taxon>
    </lineage>
</organism>
<dbReference type="CDD" id="cd03482">
    <property type="entry name" value="MutL_Trans_MutL"/>
    <property type="match status" value="1"/>
</dbReference>
<dbReference type="InterPro" id="IPR042121">
    <property type="entry name" value="MutL_C_regsub"/>
</dbReference>
<evidence type="ECO:0000256" key="2">
    <source>
        <dbReference type="ARBA" id="ARBA00022763"/>
    </source>
</evidence>
<dbReference type="GO" id="GO:0032300">
    <property type="term" value="C:mismatch repair complex"/>
    <property type="evidence" value="ECO:0007669"/>
    <property type="project" value="InterPro"/>
</dbReference>
<dbReference type="FunFam" id="3.30.565.10:FF:000003">
    <property type="entry name" value="DNA mismatch repair endonuclease MutL"/>
    <property type="match status" value="1"/>
</dbReference>
<dbReference type="NCBIfam" id="TIGR00585">
    <property type="entry name" value="mutl"/>
    <property type="match status" value="1"/>
</dbReference>
<dbReference type="Pfam" id="PF01119">
    <property type="entry name" value="DNA_mis_repair"/>
    <property type="match status" value="1"/>
</dbReference>
<dbReference type="Gene3D" id="3.30.565.10">
    <property type="entry name" value="Histidine kinase-like ATPase, C-terminal domain"/>
    <property type="match status" value="1"/>
</dbReference>
<dbReference type="PROSITE" id="PS00058">
    <property type="entry name" value="DNA_MISMATCH_REPAIR_1"/>
    <property type="match status" value="1"/>
</dbReference>
<dbReference type="InterPro" id="IPR037198">
    <property type="entry name" value="MutL_C_sf"/>
</dbReference>
<dbReference type="EMBL" id="UOFY01000003">
    <property type="protein sequence ID" value="VAX05655.1"/>
    <property type="molecule type" value="Genomic_DNA"/>
</dbReference>
<dbReference type="PANTHER" id="PTHR10073">
    <property type="entry name" value="DNA MISMATCH REPAIR PROTEIN MLH, PMS, MUTL"/>
    <property type="match status" value="1"/>
</dbReference>
<dbReference type="SMART" id="SM00853">
    <property type="entry name" value="MutL_C"/>
    <property type="match status" value="1"/>
</dbReference>
<evidence type="ECO:0000259" key="5">
    <source>
        <dbReference type="SMART" id="SM00853"/>
    </source>
</evidence>
<dbReference type="Gene3D" id="3.30.1370.100">
    <property type="entry name" value="MutL, C-terminal domain, regulatory subdomain"/>
    <property type="match status" value="1"/>
</dbReference>
<dbReference type="InterPro" id="IPR038973">
    <property type="entry name" value="MutL/Mlh/Pms-like"/>
</dbReference>
<dbReference type="CDD" id="cd16926">
    <property type="entry name" value="HATPase_MutL-MLH-PMS-like"/>
    <property type="match status" value="1"/>
</dbReference>